<comment type="caution">
    <text evidence="1">The sequence shown here is derived from an EMBL/GenBank/DDBJ whole genome shotgun (WGS) entry which is preliminary data.</text>
</comment>
<keyword evidence="2" id="KW-1185">Reference proteome</keyword>
<evidence type="ECO:0000313" key="1">
    <source>
        <dbReference type="EMBL" id="KAK2162047.1"/>
    </source>
</evidence>
<dbReference type="AlphaFoldDB" id="A0AAD9JZS0"/>
<sequence>MLSLEKSVPLLGLAPCADISSLLTNASPLSTTAIGLDSNMYIVLSGCATVPGLPCVGLPGGTLCCACRYCLNISICCMQSIVA</sequence>
<evidence type="ECO:0000313" key="2">
    <source>
        <dbReference type="Proteomes" id="UP001208570"/>
    </source>
</evidence>
<gene>
    <name evidence="1" type="ORF">LSH36_105g01006</name>
</gene>
<accession>A0AAD9JZS0</accession>
<organism evidence="1 2">
    <name type="scientific">Paralvinella palmiformis</name>
    <dbReference type="NCBI Taxonomy" id="53620"/>
    <lineage>
        <taxon>Eukaryota</taxon>
        <taxon>Metazoa</taxon>
        <taxon>Spiralia</taxon>
        <taxon>Lophotrochozoa</taxon>
        <taxon>Annelida</taxon>
        <taxon>Polychaeta</taxon>
        <taxon>Sedentaria</taxon>
        <taxon>Canalipalpata</taxon>
        <taxon>Terebellida</taxon>
        <taxon>Terebelliformia</taxon>
        <taxon>Alvinellidae</taxon>
        <taxon>Paralvinella</taxon>
    </lineage>
</organism>
<dbReference type="EMBL" id="JAODUP010000105">
    <property type="protein sequence ID" value="KAK2162047.1"/>
    <property type="molecule type" value="Genomic_DNA"/>
</dbReference>
<reference evidence="1" key="1">
    <citation type="journal article" date="2023" name="Mol. Biol. Evol.">
        <title>Third-Generation Sequencing Reveals the Adaptive Role of the Epigenome in Three Deep-Sea Polychaetes.</title>
        <authorList>
            <person name="Perez M."/>
            <person name="Aroh O."/>
            <person name="Sun Y."/>
            <person name="Lan Y."/>
            <person name="Juniper S.K."/>
            <person name="Young C.R."/>
            <person name="Angers B."/>
            <person name="Qian P.Y."/>
        </authorList>
    </citation>
    <scope>NUCLEOTIDE SEQUENCE</scope>
    <source>
        <strain evidence="1">P08H-3</strain>
    </source>
</reference>
<proteinExistence type="predicted"/>
<protein>
    <submittedName>
        <fullName evidence="1">Uncharacterized protein</fullName>
    </submittedName>
</protein>
<name>A0AAD9JZS0_9ANNE</name>
<dbReference type="Proteomes" id="UP001208570">
    <property type="component" value="Unassembled WGS sequence"/>
</dbReference>